<dbReference type="Proteomes" id="UP000257109">
    <property type="component" value="Unassembled WGS sequence"/>
</dbReference>
<dbReference type="PANTHER" id="PTHR34961:SF5">
    <property type="entry name" value="TRANSMEMBRANE PROTEIN"/>
    <property type="match status" value="1"/>
</dbReference>
<reference evidence="3" key="1">
    <citation type="submission" date="2018-05" db="EMBL/GenBank/DDBJ databases">
        <title>Draft genome of Mucuna pruriens seed.</title>
        <authorList>
            <person name="Nnadi N.E."/>
            <person name="Vos R."/>
            <person name="Hasami M.H."/>
            <person name="Devisetty U.K."/>
            <person name="Aguiy J.C."/>
        </authorList>
    </citation>
    <scope>NUCLEOTIDE SEQUENCE [LARGE SCALE GENOMIC DNA]</scope>
    <source>
        <strain evidence="3">JCA_2017</strain>
    </source>
</reference>
<evidence type="ECO:0000256" key="1">
    <source>
        <dbReference type="SAM" id="MobiDB-lite"/>
    </source>
</evidence>
<protein>
    <submittedName>
        <fullName evidence="3">Uncharacterized protein</fullName>
    </submittedName>
</protein>
<feature type="region of interest" description="Disordered" evidence="1">
    <location>
        <begin position="110"/>
        <end position="135"/>
    </location>
</feature>
<comment type="caution">
    <text evidence="3">The sequence shown here is derived from an EMBL/GenBank/DDBJ whole genome shotgun (WGS) entry which is preliminary data.</text>
</comment>
<feature type="signal peptide" evidence="2">
    <location>
        <begin position="1"/>
        <end position="19"/>
    </location>
</feature>
<dbReference type="OrthoDB" id="689613at2759"/>
<evidence type="ECO:0000313" key="3">
    <source>
        <dbReference type="EMBL" id="RDX78795.1"/>
    </source>
</evidence>
<accession>A0A371FKE5</accession>
<dbReference type="EMBL" id="QJKJ01008743">
    <property type="protein sequence ID" value="RDX78795.1"/>
    <property type="molecule type" value="Genomic_DNA"/>
</dbReference>
<sequence length="135" mass="15045">MYLPSTLLIMFLSLNVCTARPLVAVEEAPNTQINISRKVSENGKKKPLELNGMTNSEGIEVKKIGADEREESSKQMKKVDMNKALQSTEQQEILGLVAVKSVVLVSWQVPQSKQDQNPGFHSDYARPKTRPPSHN</sequence>
<evidence type="ECO:0000256" key="2">
    <source>
        <dbReference type="SAM" id="SignalP"/>
    </source>
</evidence>
<gene>
    <name evidence="3" type="ORF">CR513_40868</name>
</gene>
<dbReference type="InterPro" id="IPR053313">
    <property type="entry name" value="RGF"/>
</dbReference>
<organism evidence="3 4">
    <name type="scientific">Mucuna pruriens</name>
    <name type="common">Velvet bean</name>
    <name type="synonym">Dolichos pruriens</name>
    <dbReference type="NCBI Taxonomy" id="157652"/>
    <lineage>
        <taxon>Eukaryota</taxon>
        <taxon>Viridiplantae</taxon>
        <taxon>Streptophyta</taxon>
        <taxon>Embryophyta</taxon>
        <taxon>Tracheophyta</taxon>
        <taxon>Spermatophyta</taxon>
        <taxon>Magnoliopsida</taxon>
        <taxon>eudicotyledons</taxon>
        <taxon>Gunneridae</taxon>
        <taxon>Pentapetalae</taxon>
        <taxon>rosids</taxon>
        <taxon>fabids</taxon>
        <taxon>Fabales</taxon>
        <taxon>Fabaceae</taxon>
        <taxon>Papilionoideae</taxon>
        <taxon>50 kb inversion clade</taxon>
        <taxon>NPAAA clade</taxon>
        <taxon>indigoferoid/millettioid clade</taxon>
        <taxon>Phaseoleae</taxon>
        <taxon>Mucuna</taxon>
    </lineage>
</organism>
<keyword evidence="2" id="KW-0732">Signal</keyword>
<name>A0A371FKE5_MUCPR</name>
<feature type="chain" id="PRO_5016928283" evidence="2">
    <location>
        <begin position="20"/>
        <end position="135"/>
    </location>
</feature>
<feature type="non-terminal residue" evidence="3">
    <location>
        <position position="1"/>
    </location>
</feature>
<dbReference type="PANTHER" id="PTHR34961">
    <property type="entry name" value="TRANSMEMBRANE PROTEIN"/>
    <property type="match status" value="1"/>
</dbReference>
<dbReference type="AlphaFoldDB" id="A0A371FKE5"/>
<keyword evidence="4" id="KW-1185">Reference proteome</keyword>
<proteinExistence type="predicted"/>
<feature type="compositionally biased region" description="Polar residues" evidence="1">
    <location>
        <begin position="110"/>
        <end position="119"/>
    </location>
</feature>
<evidence type="ECO:0000313" key="4">
    <source>
        <dbReference type="Proteomes" id="UP000257109"/>
    </source>
</evidence>